<feature type="transmembrane region" description="Helical" evidence="8">
    <location>
        <begin position="119"/>
        <end position="138"/>
    </location>
</feature>
<keyword evidence="4 8" id="KW-1133">Transmembrane helix</keyword>
<feature type="transmembrane region" description="Helical" evidence="8">
    <location>
        <begin position="299"/>
        <end position="321"/>
    </location>
</feature>
<feature type="transmembrane region" description="Helical" evidence="8">
    <location>
        <begin position="264"/>
        <end position="287"/>
    </location>
</feature>
<sequence>MMINLILIFPILACLIMFIFKAKWMNNFMINVYALMHLVVSIACAMNLPCISSKYFCADSSNIVFLLLLSIVFMAVAIYNNGYIKHETTDVRRLRHYSYMVLIFVLSMTGAILSTNLGLSWVFIEATTLASAYLILFSKTKTSIEAGWKYVYICSIGIALAFVGIILLTIATGNMNSLAYHDLFANATTFNPFWLKLSFVFVLFGIGTKMGLAPVHFWLPDAHSESPSPVSALLSAALLNSAFLIILKVYKITVLAGCADFGKLMMLVMGFLSLFITAVFVFHINNYKRMLAYSSVENMGILIIGCAVGGLATYATILHMIGHSLIKASFFLTSGNILEIYKTKKIKSVTGILKTDKKTGWLWVASFLGIVAFPPSVLFISEFLMIKSMILQKHYVLCGLFVILLTIVLFGLAKAVIKMSFGSKNPEKNYDENVKEVSFGMYFPQFVLLIAAFALGIYIPHFVNVLINGTITGLVG</sequence>
<keyword evidence="6 8" id="KW-0472">Membrane</keyword>
<reference evidence="10" key="2">
    <citation type="journal article" date="2021" name="PeerJ">
        <title>Extensive microbial diversity within the chicken gut microbiome revealed by metagenomics and culture.</title>
        <authorList>
            <person name="Gilroy R."/>
            <person name="Ravi A."/>
            <person name="Getino M."/>
            <person name="Pursley I."/>
            <person name="Horton D.L."/>
            <person name="Alikhan N.F."/>
            <person name="Baker D."/>
            <person name="Gharbi K."/>
            <person name="Hall N."/>
            <person name="Watson M."/>
            <person name="Adriaenssens E.M."/>
            <person name="Foster-Nyarko E."/>
            <person name="Jarju S."/>
            <person name="Secka A."/>
            <person name="Antonio M."/>
            <person name="Oren A."/>
            <person name="Chaudhuri R.R."/>
            <person name="La Ragione R."/>
            <person name="Hildebrand F."/>
            <person name="Pallen M.J."/>
        </authorList>
    </citation>
    <scope>NUCLEOTIDE SEQUENCE</scope>
    <source>
        <strain evidence="10">CHK152-2994</strain>
    </source>
</reference>
<evidence type="ECO:0000256" key="6">
    <source>
        <dbReference type="ARBA" id="ARBA00023136"/>
    </source>
</evidence>
<dbReference type="EMBL" id="DVJO01000178">
    <property type="protein sequence ID" value="HIS83590.1"/>
    <property type="molecule type" value="Genomic_DNA"/>
</dbReference>
<dbReference type="GO" id="GO:0042773">
    <property type="term" value="P:ATP synthesis coupled electron transport"/>
    <property type="evidence" value="ECO:0007669"/>
    <property type="project" value="InterPro"/>
</dbReference>
<dbReference type="InterPro" id="IPR052175">
    <property type="entry name" value="ComplexI-like_HydComp"/>
</dbReference>
<dbReference type="GO" id="GO:0016491">
    <property type="term" value="F:oxidoreductase activity"/>
    <property type="evidence" value="ECO:0007669"/>
    <property type="project" value="UniProtKB-KW"/>
</dbReference>
<dbReference type="PRINTS" id="PR01437">
    <property type="entry name" value="NUOXDRDTASE4"/>
</dbReference>
<organism evidence="10 11">
    <name type="scientific">Candidatus Scatenecus faecavium</name>
    <dbReference type="NCBI Taxonomy" id="2840915"/>
    <lineage>
        <taxon>Bacteria</taxon>
        <taxon>Candidatus Scatenecus</taxon>
    </lineage>
</organism>
<evidence type="ECO:0000256" key="1">
    <source>
        <dbReference type="ARBA" id="ARBA00004651"/>
    </source>
</evidence>
<keyword evidence="2" id="KW-1003">Cell membrane</keyword>
<feature type="transmembrane region" description="Helical" evidence="8">
    <location>
        <begin position="96"/>
        <end position="113"/>
    </location>
</feature>
<feature type="transmembrane region" description="Helical" evidence="8">
    <location>
        <begin position="150"/>
        <end position="173"/>
    </location>
</feature>
<dbReference type="InterPro" id="IPR003918">
    <property type="entry name" value="NADH_UbQ_OxRdtase"/>
</dbReference>
<comment type="caution">
    <text evidence="10">The sequence shown here is derived from an EMBL/GenBank/DDBJ whole genome shotgun (WGS) entry which is preliminary data.</text>
</comment>
<dbReference type="Pfam" id="PF00361">
    <property type="entry name" value="Proton_antipo_M"/>
    <property type="match status" value="1"/>
</dbReference>
<feature type="transmembrane region" description="Helical" evidence="8">
    <location>
        <begin position="62"/>
        <end position="84"/>
    </location>
</feature>
<feature type="transmembrane region" description="Helical" evidence="8">
    <location>
        <begin position="193"/>
        <end position="219"/>
    </location>
</feature>
<dbReference type="GO" id="GO:0005886">
    <property type="term" value="C:plasma membrane"/>
    <property type="evidence" value="ECO:0007669"/>
    <property type="project" value="UniProtKB-SubCell"/>
</dbReference>
<comment type="subcellular location">
    <subcellularLocation>
        <location evidence="1">Cell membrane</location>
        <topology evidence="1">Multi-pass membrane protein</topology>
    </subcellularLocation>
    <subcellularLocation>
        <location evidence="7">Membrane</location>
        <topology evidence="7">Multi-pass membrane protein</topology>
    </subcellularLocation>
</comment>
<protein>
    <submittedName>
        <fullName evidence="10">Hydrogenase</fullName>
    </submittedName>
</protein>
<evidence type="ECO:0000259" key="9">
    <source>
        <dbReference type="Pfam" id="PF00361"/>
    </source>
</evidence>
<feature type="transmembrane region" description="Helical" evidence="8">
    <location>
        <begin position="231"/>
        <end position="252"/>
    </location>
</feature>
<keyword evidence="3 7" id="KW-0812">Transmembrane</keyword>
<evidence type="ECO:0000256" key="8">
    <source>
        <dbReference type="SAM" id="Phobius"/>
    </source>
</evidence>
<reference evidence="10" key="1">
    <citation type="submission" date="2020-10" db="EMBL/GenBank/DDBJ databases">
        <authorList>
            <person name="Gilroy R."/>
        </authorList>
    </citation>
    <scope>NUCLEOTIDE SEQUENCE</scope>
    <source>
        <strain evidence="10">CHK152-2994</strain>
    </source>
</reference>
<feature type="transmembrane region" description="Helical" evidence="8">
    <location>
        <begin position="361"/>
        <end position="384"/>
    </location>
</feature>
<evidence type="ECO:0000256" key="7">
    <source>
        <dbReference type="RuleBase" id="RU000320"/>
    </source>
</evidence>
<evidence type="ECO:0000256" key="2">
    <source>
        <dbReference type="ARBA" id="ARBA00022475"/>
    </source>
</evidence>
<dbReference type="GO" id="GO:0008137">
    <property type="term" value="F:NADH dehydrogenase (ubiquinone) activity"/>
    <property type="evidence" value="ECO:0007669"/>
    <property type="project" value="InterPro"/>
</dbReference>
<evidence type="ECO:0000256" key="4">
    <source>
        <dbReference type="ARBA" id="ARBA00022989"/>
    </source>
</evidence>
<name>A0A9D1K446_9BACT</name>
<dbReference type="Proteomes" id="UP000824139">
    <property type="component" value="Unassembled WGS sequence"/>
</dbReference>
<evidence type="ECO:0000256" key="5">
    <source>
        <dbReference type="ARBA" id="ARBA00023002"/>
    </source>
</evidence>
<evidence type="ECO:0000313" key="11">
    <source>
        <dbReference type="Proteomes" id="UP000824139"/>
    </source>
</evidence>
<dbReference type="InterPro" id="IPR001750">
    <property type="entry name" value="ND/Mrp_TM"/>
</dbReference>
<dbReference type="AlphaFoldDB" id="A0A9D1K446"/>
<dbReference type="PANTHER" id="PTHR42682">
    <property type="entry name" value="HYDROGENASE-4 COMPONENT F"/>
    <property type="match status" value="1"/>
</dbReference>
<evidence type="ECO:0000256" key="3">
    <source>
        <dbReference type="ARBA" id="ARBA00022692"/>
    </source>
</evidence>
<feature type="transmembrane region" description="Helical" evidence="8">
    <location>
        <begin position="34"/>
        <end position="56"/>
    </location>
</feature>
<feature type="transmembrane region" description="Helical" evidence="8">
    <location>
        <begin position="396"/>
        <end position="417"/>
    </location>
</feature>
<gene>
    <name evidence="10" type="ORF">IAD41_08320</name>
</gene>
<dbReference type="PANTHER" id="PTHR42682:SF5">
    <property type="entry name" value="HYDROGENASE-4 COMPONENT F"/>
    <property type="match status" value="1"/>
</dbReference>
<accession>A0A9D1K446</accession>
<proteinExistence type="predicted"/>
<feature type="domain" description="NADH:quinone oxidoreductase/Mrp antiporter transmembrane" evidence="9">
    <location>
        <begin position="114"/>
        <end position="404"/>
    </location>
</feature>
<evidence type="ECO:0000313" key="10">
    <source>
        <dbReference type="EMBL" id="HIS83590.1"/>
    </source>
</evidence>
<keyword evidence="5" id="KW-0560">Oxidoreductase</keyword>
<feature type="transmembrane region" description="Helical" evidence="8">
    <location>
        <begin position="6"/>
        <end position="22"/>
    </location>
</feature>
<feature type="transmembrane region" description="Helical" evidence="8">
    <location>
        <begin position="437"/>
        <end position="459"/>
    </location>
</feature>